<dbReference type="STRING" id="91626.A0A0C9LZB9"/>
<feature type="region of interest" description="Disordered" evidence="2">
    <location>
        <begin position="186"/>
        <end position="409"/>
    </location>
</feature>
<feature type="compositionally biased region" description="Acidic residues" evidence="2">
    <location>
        <begin position="312"/>
        <end position="322"/>
    </location>
</feature>
<feature type="compositionally biased region" description="Polar residues" evidence="2">
    <location>
        <begin position="360"/>
        <end position="370"/>
    </location>
</feature>
<dbReference type="OrthoDB" id="2286115at2759"/>
<keyword evidence="1" id="KW-0862">Zinc</keyword>
<evidence type="ECO:0000313" key="4">
    <source>
        <dbReference type="EMBL" id="GAN11830.1"/>
    </source>
</evidence>
<dbReference type="PROSITE" id="PS50158">
    <property type="entry name" value="ZF_CCHC"/>
    <property type="match status" value="1"/>
</dbReference>
<dbReference type="SUPFAM" id="SSF57756">
    <property type="entry name" value="Retrovirus zinc finger-like domains"/>
    <property type="match status" value="1"/>
</dbReference>
<feature type="compositionally biased region" description="Basic and acidic residues" evidence="2">
    <location>
        <begin position="285"/>
        <end position="311"/>
    </location>
</feature>
<feature type="compositionally biased region" description="Basic and acidic residues" evidence="2">
    <location>
        <begin position="323"/>
        <end position="335"/>
    </location>
</feature>
<protein>
    <recommendedName>
        <fullName evidence="3">CCHC-type domain-containing protein</fullName>
    </recommendedName>
</protein>
<proteinExistence type="predicted"/>
<keyword evidence="5" id="KW-1185">Reference proteome</keyword>
<dbReference type="GO" id="GO:0003676">
    <property type="term" value="F:nucleic acid binding"/>
    <property type="evidence" value="ECO:0007669"/>
    <property type="project" value="InterPro"/>
</dbReference>
<feature type="compositionally biased region" description="Basic and acidic residues" evidence="2">
    <location>
        <begin position="371"/>
        <end position="409"/>
    </location>
</feature>
<dbReference type="AlphaFoldDB" id="A0A0C9LZB9"/>
<accession>A0A0C9LZB9</accession>
<dbReference type="GO" id="GO:0008270">
    <property type="term" value="F:zinc ion binding"/>
    <property type="evidence" value="ECO:0007669"/>
    <property type="project" value="UniProtKB-KW"/>
</dbReference>
<dbReference type="Proteomes" id="UP000053815">
    <property type="component" value="Unassembled WGS sequence"/>
</dbReference>
<evidence type="ECO:0000313" key="5">
    <source>
        <dbReference type="Proteomes" id="UP000053815"/>
    </source>
</evidence>
<evidence type="ECO:0000256" key="1">
    <source>
        <dbReference type="PROSITE-ProRule" id="PRU00047"/>
    </source>
</evidence>
<feature type="compositionally biased region" description="Basic and acidic residues" evidence="2">
    <location>
        <begin position="205"/>
        <end position="230"/>
    </location>
</feature>
<feature type="compositionally biased region" description="Basic and acidic residues" evidence="2">
    <location>
        <begin position="247"/>
        <end position="261"/>
    </location>
</feature>
<feature type="non-terminal residue" evidence="4">
    <location>
        <position position="1"/>
    </location>
</feature>
<reference evidence="4" key="1">
    <citation type="submission" date="2014-09" db="EMBL/GenBank/DDBJ databases">
        <title>Draft genome sequence of an oleaginous Mucoromycotina fungus Mucor ambiguus NBRC6742.</title>
        <authorList>
            <person name="Takeda I."/>
            <person name="Yamane N."/>
            <person name="Morita T."/>
            <person name="Tamano K."/>
            <person name="Machida M."/>
            <person name="Baker S."/>
            <person name="Koike H."/>
        </authorList>
    </citation>
    <scope>NUCLEOTIDE SEQUENCE</scope>
    <source>
        <strain evidence="4">NBRC 6742</strain>
    </source>
</reference>
<dbReference type="SMART" id="SM00343">
    <property type="entry name" value="ZnF_C2HC"/>
    <property type="match status" value="2"/>
</dbReference>
<feature type="non-terminal residue" evidence="4">
    <location>
        <position position="409"/>
    </location>
</feature>
<evidence type="ECO:0000256" key="2">
    <source>
        <dbReference type="SAM" id="MobiDB-lite"/>
    </source>
</evidence>
<dbReference type="InterPro" id="IPR036875">
    <property type="entry name" value="Znf_CCHC_sf"/>
</dbReference>
<name>A0A0C9LZB9_9FUNG</name>
<dbReference type="Gene3D" id="4.10.60.10">
    <property type="entry name" value="Zinc finger, CCHC-type"/>
    <property type="match status" value="1"/>
</dbReference>
<evidence type="ECO:0000259" key="3">
    <source>
        <dbReference type="PROSITE" id="PS50158"/>
    </source>
</evidence>
<keyword evidence="1" id="KW-0863">Zinc-finger</keyword>
<dbReference type="Pfam" id="PF00098">
    <property type="entry name" value="zf-CCHC"/>
    <property type="match status" value="1"/>
</dbReference>
<organism evidence="4">
    <name type="scientific">Mucor ambiguus</name>
    <dbReference type="NCBI Taxonomy" id="91626"/>
    <lineage>
        <taxon>Eukaryota</taxon>
        <taxon>Fungi</taxon>
        <taxon>Fungi incertae sedis</taxon>
        <taxon>Mucoromycota</taxon>
        <taxon>Mucoromycotina</taxon>
        <taxon>Mucoromycetes</taxon>
        <taxon>Mucorales</taxon>
        <taxon>Mucorineae</taxon>
        <taxon>Mucoraceae</taxon>
        <taxon>Mucor</taxon>
    </lineage>
</organism>
<gene>
    <name evidence="4" type="ORF">MAM1_1059d11440</name>
</gene>
<keyword evidence="1" id="KW-0479">Metal-binding</keyword>
<dbReference type="EMBL" id="DF837348">
    <property type="protein sequence ID" value="GAN11830.1"/>
    <property type="molecule type" value="Genomic_DNA"/>
</dbReference>
<sequence length="409" mass="46343">RYAVGFCKESGNRRLIEVNFLDDTEALNEALQTGLMFEKDNIRILPTAAKNKEINAIRVAVSNLPFISELEVMTGLRDTFAPYGIVLDVGIEREKDFNTFVGQGYVVIDNSHEETHPPFEALDHNLSWCNSKASGIHATWHNMPPWCTYCHDSSGKHTARTCPERPSHQKIVCWNCHETGHYKSECPAKKPRKSLLDHTGSPNQERLRKEKAQSAKETAKAQMDRSKDAESMIEPLPGTSQTMDTDDGIKDGHVQENEQIHPESGIEANPEDSHAMESEDENMDENGKDIEETDINHEHQDIINVEDHQGDEPQDSAMTEDADSQHHNEVTRDSSQESSILIEDEARHEHPPTPALQPRFTRNSHSSETNDGSKEYYKYADDTKSQKFRRVLQEDVENKVDEGTDADLR</sequence>
<feature type="domain" description="CCHC-type" evidence="3">
    <location>
        <begin position="173"/>
        <end position="187"/>
    </location>
</feature>
<dbReference type="InterPro" id="IPR001878">
    <property type="entry name" value="Znf_CCHC"/>
</dbReference>